<reference evidence="2" key="2">
    <citation type="submission" date="2017-10" db="EMBL/GenBank/DDBJ databases">
        <authorList>
            <person name="Banno H."/>
            <person name="Chua N.-H."/>
        </authorList>
    </citation>
    <scope>NUCLEOTIDE SEQUENCE [LARGE SCALE GENOMIC DNA]</scope>
    <source>
        <strain evidence="2">JK10</strain>
        <strain evidence="1">JK626</strain>
    </source>
</reference>
<dbReference type="Pfam" id="PF02585">
    <property type="entry name" value="PIG-L"/>
    <property type="match status" value="1"/>
</dbReference>
<proteinExistence type="predicted"/>
<gene>
    <name evidence="2" type="ORF">CSX00_04235</name>
    <name evidence="1" type="ORF">CSX01_01200</name>
</gene>
<dbReference type="RefSeq" id="WP_090154304.1">
    <property type="nucleotide sequence ID" value="NZ_PDYF01000006.1"/>
</dbReference>
<dbReference type="SUPFAM" id="SSF102588">
    <property type="entry name" value="LmbE-like"/>
    <property type="match status" value="1"/>
</dbReference>
<evidence type="ECO:0000313" key="3">
    <source>
        <dbReference type="Proteomes" id="UP000224317"/>
    </source>
</evidence>
<dbReference type="Proteomes" id="UP000225889">
    <property type="component" value="Unassembled WGS sequence"/>
</dbReference>
<evidence type="ECO:0000313" key="2">
    <source>
        <dbReference type="EMBL" id="PHU40830.1"/>
    </source>
</evidence>
<reference evidence="2" key="1">
    <citation type="submission" date="2017-10" db="EMBL/GenBank/DDBJ databases">
        <title>Resolving the taxonomy of Roseburia spp., Eubacterium rectale and Agathobacter spp. through phylogenomic analysis.</title>
        <authorList>
            <person name="Sheridan P.O."/>
            <person name="Walker A.W."/>
            <person name="Duncan S.H."/>
            <person name="Scott K.P."/>
            <person name="Toole P.W.O."/>
            <person name="Luis P."/>
            <person name="Flint H.J."/>
        </authorList>
    </citation>
    <scope>NUCLEOTIDE SEQUENCE [LARGE SCALE GENOMIC DNA]</scope>
    <source>
        <strain evidence="2">JK10</strain>
        <strain evidence="1">JK626</strain>
    </source>
</reference>
<dbReference type="EMBL" id="PDYH01000011">
    <property type="protein sequence ID" value="PHU40830.1"/>
    <property type="molecule type" value="Genomic_DNA"/>
</dbReference>
<comment type="caution">
    <text evidence="2">The sequence shown here is derived from an EMBL/GenBank/DDBJ whole genome shotgun (WGS) entry which is preliminary data.</text>
</comment>
<keyword evidence="3" id="KW-1185">Reference proteome</keyword>
<name>A0A2G3EC86_9FIRM</name>
<dbReference type="Proteomes" id="UP000224317">
    <property type="component" value="Unassembled WGS sequence"/>
</dbReference>
<organism evidence="2 3">
    <name type="scientific">Pseudobutyrivibrio ruminis</name>
    <dbReference type="NCBI Taxonomy" id="46206"/>
    <lineage>
        <taxon>Bacteria</taxon>
        <taxon>Bacillati</taxon>
        <taxon>Bacillota</taxon>
        <taxon>Clostridia</taxon>
        <taxon>Lachnospirales</taxon>
        <taxon>Lachnospiraceae</taxon>
        <taxon>Pseudobutyrivibrio</taxon>
    </lineage>
</organism>
<dbReference type="Gene3D" id="3.40.50.10320">
    <property type="entry name" value="LmbE-like"/>
    <property type="match status" value="1"/>
</dbReference>
<dbReference type="EMBL" id="PDYF01000006">
    <property type="protein sequence ID" value="PHU36156.1"/>
    <property type="molecule type" value="Genomic_DNA"/>
</dbReference>
<protein>
    <submittedName>
        <fullName evidence="2">GlcNAc-PI de-N-acetylase</fullName>
    </submittedName>
</protein>
<evidence type="ECO:0000313" key="1">
    <source>
        <dbReference type="EMBL" id="PHU36156.1"/>
    </source>
</evidence>
<dbReference type="InterPro" id="IPR003737">
    <property type="entry name" value="GlcNAc_PI_deacetylase-related"/>
</dbReference>
<sequence>MNNILVIGAHFDDAELGAGGTMAKYVAMGHNVYKITLTDTEVKSDLMNLDIKTETGRENSANACAAIGAKEIDFPAAKYGNLTYTQETMQALEKVISDYDIDTCIFHFKEDYNTDHLAANQICYTAARHCDNLLMFQSNPYIIGESFYPNVFVDVTDYVDKKRAALQCYEAAHNRQGNLFETNIERNKIWGYGNHCGYAEGFVAVKLKLEEH</sequence>
<dbReference type="AlphaFoldDB" id="A0A2G3EC86"/>
<dbReference type="InterPro" id="IPR024078">
    <property type="entry name" value="LmbE-like_dom_sf"/>
</dbReference>
<accession>A0A2G3EC86</accession>